<keyword evidence="3" id="KW-1185">Reference proteome</keyword>
<reference evidence="2" key="1">
    <citation type="journal article" date="2015" name="Genome Announc.">
        <title>Draft Genome Sequence of Bacteroidales Strain TBC1, a Novel Isolate from a Methanogenic Wastewater Treatment System.</title>
        <authorList>
            <person name="Tourlousse D.M."/>
            <person name="Matsuura N."/>
            <person name="Sun L."/>
            <person name="Toyonaga M."/>
            <person name="Kuroda K."/>
            <person name="Ohashi A."/>
            <person name="Cruz R."/>
            <person name="Yamaguchi T."/>
            <person name="Sekiguchi Y."/>
        </authorList>
    </citation>
    <scope>NUCLEOTIDE SEQUENCE [LARGE SCALE GENOMIC DNA]</scope>
    <source>
        <strain evidence="2">TBC1</strain>
    </source>
</reference>
<dbReference type="Pfam" id="PF06662">
    <property type="entry name" value="C5-epim_C"/>
    <property type="match status" value="1"/>
</dbReference>
<organism evidence="2">
    <name type="scientific">Lentimicrobium saccharophilum</name>
    <dbReference type="NCBI Taxonomy" id="1678841"/>
    <lineage>
        <taxon>Bacteria</taxon>
        <taxon>Pseudomonadati</taxon>
        <taxon>Bacteroidota</taxon>
        <taxon>Bacteroidia</taxon>
        <taxon>Bacteroidales</taxon>
        <taxon>Lentimicrobiaceae</taxon>
        <taxon>Lentimicrobium</taxon>
    </lineage>
</organism>
<evidence type="ECO:0000313" key="3">
    <source>
        <dbReference type="Proteomes" id="UP000053091"/>
    </source>
</evidence>
<accession>A0A0S7C4R2</accession>
<dbReference type="Proteomes" id="UP000053091">
    <property type="component" value="Unassembled WGS sequence"/>
</dbReference>
<name>A0A0S7C4R2_9BACT</name>
<dbReference type="EMBL" id="DF968182">
    <property type="protein sequence ID" value="GAP44120.1"/>
    <property type="molecule type" value="Genomic_DNA"/>
</dbReference>
<sequence length="577" mass="64410">MLKIMKDKIFFVAALAIAVGFYSCTTDLGEPVAQTSIPRIEQMPQLPAPLKIIDWKQKALQFDSLAFDFNATTPYAPYIWLDSSRRNIDQVTYGLYTVIGDVRQQPGKNKGEFHEALTSLNALVSAGLIGIDKTNQHGYNFVKMSQNYFNSDNGWNIVMNNTNPEVALLGGGYGRDWWYDVYPNVLYYGVAALFPGVENTENIQRTVAEQFYKADSVLGGNYDYSYFDYARMKGMRNHIPWQQDAAGGHAYVLYSAYQKFGDERYLEAAKRATEALVNQKESRFYEILQPFGAYTAARLNAEKGTNYDITRLLNHAFDGCQSKEGRYGWGVIADKWGDFDVSGMQGSITDGGGYGFFMNSVAMAWPLVPLVKYEPQYARAIGRYMLNVVNASRLFYPDQIEDKYQWLPEKKNITNGIIGYEGVRKTDDLNNPALAGVSPVAIGDGPKWVEGQPEESMFSLYSTSIAGVFGAIVNTTDVEGILMLDCNATDFYASYNYPVFLIYNPYGEARTISINTDGSSDLFDIVSRTYLARNLQDTGTIEIPAGEAVVMVQLPSGTRLKAEGRKIKAGDSVIAYR</sequence>
<dbReference type="PATRIC" id="fig|1678841.3.peg.2555"/>
<dbReference type="InterPro" id="IPR010598">
    <property type="entry name" value="C5-epim_C"/>
</dbReference>
<protein>
    <submittedName>
        <fullName evidence="2">D-glucuronyl C5-epimerase C-terminus</fullName>
    </submittedName>
</protein>
<evidence type="ECO:0000313" key="2">
    <source>
        <dbReference type="EMBL" id="GAP44120.1"/>
    </source>
</evidence>
<dbReference type="PROSITE" id="PS51257">
    <property type="entry name" value="PROKAR_LIPOPROTEIN"/>
    <property type="match status" value="1"/>
</dbReference>
<evidence type="ECO:0000259" key="1">
    <source>
        <dbReference type="Pfam" id="PF06662"/>
    </source>
</evidence>
<proteinExistence type="predicted"/>
<gene>
    <name evidence="2" type="ORF">TBC1_112281</name>
</gene>
<feature type="domain" description="D-glucuronyl C5-epimerase C-terminal" evidence="1">
    <location>
        <begin position="226"/>
        <end position="277"/>
    </location>
</feature>
<dbReference type="AlphaFoldDB" id="A0A0S7C4R2"/>
<dbReference type="STRING" id="1678841.TBC1_112281"/>